<dbReference type="SUPFAM" id="SSF46785">
    <property type="entry name" value="Winged helix' DNA-binding domain"/>
    <property type="match status" value="1"/>
</dbReference>
<dbReference type="InterPro" id="IPR011008">
    <property type="entry name" value="Dimeric_a/b-barrel"/>
</dbReference>
<dbReference type="PATRIC" id="fig|294699.3.peg.2853"/>
<dbReference type="SMART" id="SM00344">
    <property type="entry name" value="HTH_ASNC"/>
    <property type="match status" value="1"/>
</dbReference>
<dbReference type="OrthoDB" id="34294at2"/>
<keyword evidence="2" id="KW-0238">DNA-binding</keyword>
<evidence type="ECO:0000256" key="1">
    <source>
        <dbReference type="ARBA" id="ARBA00023015"/>
    </source>
</evidence>
<evidence type="ECO:0000256" key="2">
    <source>
        <dbReference type="ARBA" id="ARBA00023125"/>
    </source>
</evidence>
<sequence length="149" mass="16501">MDPIDVSLLRLLQENGRVTISELSKQLSLSRPSITERLLRLQERGVIEGFTARVSPAAVGRDTLLIIQISDLKVPVSEFEKIIAEDSDIIECHRVTGHISYFIKAAVQGIDGLRLLVDRLIPYGNVHTSVVLTSPVTFRSILPKSETQA</sequence>
<dbReference type="PANTHER" id="PTHR30154:SF53">
    <property type="entry name" value="HTH-TYPE TRANSCRIPTIONAL REGULATOR LRPC"/>
    <property type="match status" value="1"/>
</dbReference>
<protein>
    <submittedName>
        <fullName evidence="5">AsnC-type helix-turn-helix domain protein</fullName>
    </submittedName>
</protein>
<dbReference type="InterPro" id="IPR011991">
    <property type="entry name" value="ArsR-like_HTH"/>
</dbReference>
<accession>A0A160F504</accession>
<dbReference type="CDD" id="cd00090">
    <property type="entry name" value="HTH_ARSR"/>
    <property type="match status" value="1"/>
</dbReference>
<dbReference type="SUPFAM" id="SSF54909">
    <property type="entry name" value="Dimeric alpha+beta barrel"/>
    <property type="match status" value="1"/>
</dbReference>
<dbReference type="PROSITE" id="PS50956">
    <property type="entry name" value="HTH_ASNC_2"/>
    <property type="match status" value="1"/>
</dbReference>
<dbReference type="GO" id="GO:0043565">
    <property type="term" value="F:sequence-specific DNA binding"/>
    <property type="evidence" value="ECO:0007669"/>
    <property type="project" value="InterPro"/>
</dbReference>
<keyword evidence="1" id="KW-0805">Transcription regulation</keyword>
<dbReference type="Gene3D" id="1.10.10.10">
    <property type="entry name" value="Winged helix-like DNA-binding domain superfamily/Winged helix DNA-binding domain"/>
    <property type="match status" value="1"/>
</dbReference>
<evidence type="ECO:0000313" key="6">
    <source>
        <dbReference type="Proteomes" id="UP000076865"/>
    </source>
</evidence>
<keyword evidence="3" id="KW-0804">Transcription</keyword>
<organism evidence="5 6">
    <name type="scientific">Anoxybacteroides amylolyticum</name>
    <dbReference type="NCBI Taxonomy" id="294699"/>
    <lineage>
        <taxon>Bacteria</taxon>
        <taxon>Bacillati</taxon>
        <taxon>Bacillota</taxon>
        <taxon>Bacilli</taxon>
        <taxon>Bacillales</taxon>
        <taxon>Anoxybacillaceae</taxon>
        <taxon>Anoxybacteroides</taxon>
    </lineage>
</organism>
<gene>
    <name evidence="5" type="ORF">GFC30_2773</name>
</gene>
<evidence type="ECO:0000259" key="4">
    <source>
        <dbReference type="PROSITE" id="PS50956"/>
    </source>
</evidence>
<dbReference type="InterPro" id="IPR036388">
    <property type="entry name" value="WH-like_DNA-bd_sf"/>
</dbReference>
<dbReference type="KEGG" id="aamy:GFC30_2773"/>
<reference evidence="5 6" key="1">
    <citation type="journal article" date="2006" name="Syst. Appl. Microbiol.">
        <title>Anoxybacillus amylolyticus sp. nov., a thermophilic amylase producing bacterium isolated from Mount Rittmann (Antarctica).</title>
        <authorList>
            <person name="Poli A."/>
            <person name="Esposito E."/>
            <person name="Lama L."/>
            <person name="Orlando P."/>
            <person name="Nicolaus G."/>
            <person name="de Appolonia F."/>
            <person name="Gambacorta A."/>
            <person name="Nicolaus B."/>
        </authorList>
    </citation>
    <scope>NUCLEOTIDE SEQUENCE [LARGE SCALE GENOMIC DNA]</scope>
    <source>
        <strain evidence="5 6">DSM 15939</strain>
    </source>
</reference>
<dbReference type="InterPro" id="IPR000485">
    <property type="entry name" value="AsnC-type_HTH_dom"/>
</dbReference>
<keyword evidence="6" id="KW-1185">Reference proteome</keyword>
<dbReference type="InterPro" id="IPR036390">
    <property type="entry name" value="WH_DNA-bd_sf"/>
</dbReference>
<evidence type="ECO:0000256" key="3">
    <source>
        <dbReference type="ARBA" id="ARBA00023163"/>
    </source>
</evidence>
<proteinExistence type="predicted"/>
<dbReference type="PRINTS" id="PR00033">
    <property type="entry name" value="HTHASNC"/>
</dbReference>
<dbReference type="Pfam" id="PF01037">
    <property type="entry name" value="AsnC_trans_reg"/>
    <property type="match status" value="1"/>
</dbReference>
<name>A0A160F504_9BACL</name>
<dbReference type="Proteomes" id="UP000076865">
    <property type="component" value="Chromosome"/>
</dbReference>
<dbReference type="EMBL" id="CP015438">
    <property type="protein sequence ID" value="ANB60885.1"/>
    <property type="molecule type" value="Genomic_DNA"/>
</dbReference>
<evidence type="ECO:0000313" key="5">
    <source>
        <dbReference type="EMBL" id="ANB60885.1"/>
    </source>
</evidence>
<dbReference type="Gene3D" id="3.30.70.920">
    <property type="match status" value="1"/>
</dbReference>
<dbReference type="InterPro" id="IPR019887">
    <property type="entry name" value="Tscrpt_reg_AsnC/Lrp_C"/>
</dbReference>
<dbReference type="GO" id="GO:0005829">
    <property type="term" value="C:cytosol"/>
    <property type="evidence" value="ECO:0007669"/>
    <property type="project" value="TreeGrafter"/>
</dbReference>
<dbReference type="RefSeq" id="WP_066326339.1">
    <property type="nucleotide sequence ID" value="NZ_CP015438.1"/>
</dbReference>
<dbReference type="GO" id="GO:0043200">
    <property type="term" value="P:response to amino acid"/>
    <property type="evidence" value="ECO:0007669"/>
    <property type="project" value="TreeGrafter"/>
</dbReference>
<feature type="domain" description="HTH asnC-type" evidence="4">
    <location>
        <begin position="1"/>
        <end position="62"/>
    </location>
</feature>
<dbReference type="AlphaFoldDB" id="A0A160F504"/>
<dbReference type="Pfam" id="PF13412">
    <property type="entry name" value="HTH_24"/>
    <property type="match status" value="1"/>
</dbReference>
<dbReference type="PANTHER" id="PTHR30154">
    <property type="entry name" value="LEUCINE-RESPONSIVE REGULATORY PROTEIN"/>
    <property type="match status" value="1"/>
</dbReference>
<dbReference type="InterPro" id="IPR019888">
    <property type="entry name" value="Tscrpt_reg_AsnC-like"/>
</dbReference>